<comment type="caution">
    <text evidence="2">The sequence shown here is derived from an EMBL/GenBank/DDBJ whole genome shotgun (WGS) entry which is preliminary data.</text>
</comment>
<dbReference type="AlphaFoldDB" id="A0A7X2S8U6"/>
<feature type="signal peptide" evidence="1">
    <location>
        <begin position="1"/>
        <end position="24"/>
    </location>
</feature>
<reference evidence="2 3" key="1">
    <citation type="journal article" date="2017" name="Int. J. Syst. Evol. Microbiol.">
        <title>Bacillus mangrovi sp. nov., isolated from a sediment sample from a mangrove forest.</title>
        <authorList>
            <person name="Gupta V."/>
            <person name="Singh P.K."/>
            <person name="Korpole S."/>
            <person name="Tanuku N.R.S."/>
            <person name="Pinnaka A.K."/>
        </authorList>
    </citation>
    <scope>NUCLEOTIDE SEQUENCE [LARGE SCALE GENOMIC DNA]</scope>
    <source>
        <strain evidence="2 3">KCTC 33872</strain>
    </source>
</reference>
<evidence type="ECO:0000313" key="3">
    <source>
        <dbReference type="Proteomes" id="UP000434639"/>
    </source>
</evidence>
<accession>A0A7X2S8U6</accession>
<gene>
    <name evidence="2" type="ORF">GKZ89_18665</name>
</gene>
<dbReference type="InterPro" id="IPR025623">
    <property type="entry name" value="YusW"/>
</dbReference>
<proteinExistence type="predicted"/>
<dbReference type="OrthoDB" id="2854142at2"/>
<dbReference type="EMBL" id="WMIB01000029">
    <property type="protein sequence ID" value="MTH55418.1"/>
    <property type="molecule type" value="Genomic_DNA"/>
</dbReference>
<keyword evidence="3" id="KW-1185">Reference proteome</keyword>
<dbReference type="Pfam" id="PF14039">
    <property type="entry name" value="YusW"/>
    <property type="match status" value="1"/>
</dbReference>
<evidence type="ECO:0000256" key="1">
    <source>
        <dbReference type="SAM" id="SignalP"/>
    </source>
</evidence>
<protein>
    <submittedName>
        <fullName evidence="2">Uncharacterized protein</fullName>
    </submittedName>
</protein>
<evidence type="ECO:0000313" key="2">
    <source>
        <dbReference type="EMBL" id="MTH55418.1"/>
    </source>
</evidence>
<organism evidence="2 3">
    <name type="scientific">Metabacillus mangrovi</name>
    <dbReference type="NCBI Taxonomy" id="1491830"/>
    <lineage>
        <taxon>Bacteria</taxon>
        <taxon>Bacillati</taxon>
        <taxon>Bacillota</taxon>
        <taxon>Bacilli</taxon>
        <taxon>Bacillales</taxon>
        <taxon>Bacillaceae</taxon>
        <taxon>Metabacillus</taxon>
    </lineage>
</organism>
<dbReference type="RefSeq" id="WP_155113917.1">
    <property type="nucleotide sequence ID" value="NZ_WMIB01000029.1"/>
</dbReference>
<keyword evidence="1" id="KW-0732">Signal</keyword>
<dbReference type="Proteomes" id="UP000434639">
    <property type="component" value="Unassembled WGS sequence"/>
</dbReference>
<name>A0A7X2S8U6_9BACI</name>
<sequence>MKKIATAVLAASIAVSAAVPAASAAAYTVPKGTVEQVKKIDVNSLWKTVDTFKGTVELKNEKYKVSYTDEKGIVKVSIQKETGNKTIEVTGEEANKKVIEFVKNLDLSKNMTKEQVISRLSEALGAKPSDVQRAKAAIGFNNMATVDFSYKKGDKSAVVSAYNISKLYMKVEDKNGYYYHVRYLANDDNIKVSIEKKTAAGKKTYKGFYALLEALRIKDSIMPAKNSTWNSYLDQLSKTLGMKVTDITDVEVQTTFENNTKANIDFKR</sequence>
<feature type="chain" id="PRO_5030849201" evidence="1">
    <location>
        <begin position="25"/>
        <end position="268"/>
    </location>
</feature>